<sequence length="122" mass="14416">MENLIYIMTEAEQELAQLIWEHEPLRSGELVRLAAEHLNWKKSTTYTVLRKICENGIFQNEQSVVTSRMSQEEYARQKGERYLEENYEGSLPNFVAAFLKRKKLSRKEIDELAELIEEYGED</sequence>
<dbReference type="InterPro" id="IPR036388">
    <property type="entry name" value="WH-like_DNA-bd_sf"/>
</dbReference>
<evidence type="ECO:0000313" key="6">
    <source>
        <dbReference type="Proteomes" id="UP000649345"/>
    </source>
</evidence>
<keyword evidence="2" id="KW-0805">Transcription regulation</keyword>
<keyword evidence="6" id="KW-1185">Reference proteome</keyword>
<dbReference type="InterPro" id="IPR005650">
    <property type="entry name" value="BlaI_family"/>
</dbReference>
<keyword evidence="3" id="KW-0238">DNA-binding</keyword>
<dbReference type="PIRSF" id="PIRSF019455">
    <property type="entry name" value="CopR_AtkY"/>
    <property type="match status" value="1"/>
</dbReference>
<name>A0A923LD36_9FIRM</name>
<accession>A0A923LD36</accession>
<dbReference type="Proteomes" id="UP000649345">
    <property type="component" value="Unassembled WGS sequence"/>
</dbReference>
<protein>
    <submittedName>
        <fullName evidence="5">BlaI/MecI/CopY family transcriptional regulator</fullName>
    </submittedName>
</protein>
<proteinExistence type="inferred from homology"/>
<dbReference type="GO" id="GO:0045892">
    <property type="term" value="P:negative regulation of DNA-templated transcription"/>
    <property type="evidence" value="ECO:0007669"/>
    <property type="project" value="InterPro"/>
</dbReference>
<evidence type="ECO:0000313" key="5">
    <source>
        <dbReference type="EMBL" id="MBC5659945.1"/>
    </source>
</evidence>
<gene>
    <name evidence="5" type="ORF">H8S44_09190</name>
</gene>
<comment type="similarity">
    <text evidence="1">Belongs to the BlaI transcriptional regulatory family.</text>
</comment>
<dbReference type="SUPFAM" id="SSF46785">
    <property type="entry name" value="Winged helix' DNA-binding domain"/>
    <property type="match status" value="1"/>
</dbReference>
<comment type="caution">
    <text evidence="5">The sequence shown here is derived from an EMBL/GenBank/DDBJ whole genome shotgun (WGS) entry which is preliminary data.</text>
</comment>
<dbReference type="InterPro" id="IPR036390">
    <property type="entry name" value="WH_DNA-bd_sf"/>
</dbReference>
<dbReference type="RefSeq" id="WP_186872236.1">
    <property type="nucleotide sequence ID" value="NZ_JACOOR010000004.1"/>
</dbReference>
<dbReference type="Pfam" id="PF03965">
    <property type="entry name" value="Penicillinase_R"/>
    <property type="match status" value="1"/>
</dbReference>
<organism evidence="5 6">
    <name type="scientific">Anaerosacchariphilus hominis</name>
    <dbReference type="NCBI Taxonomy" id="2763017"/>
    <lineage>
        <taxon>Bacteria</taxon>
        <taxon>Bacillati</taxon>
        <taxon>Bacillota</taxon>
        <taxon>Clostridia</taxon>
        <taxon>Lachnospirales</taxon>
        <taxon>Lachnospiraceae</taxon>
        <taxon>Anaerosacchariphilus</taxon>
    </lineage>
</organism>
<evidence type="ECO:0000256" key="2">
    <source>
        <dbReference type="ARBA" id="ARBA00023015"/>
    </source>
</evidence>
<evidence type="ECO:0000256" key="1">
    <source>
        <dbReference type="ARBA" id="ARBA00011046"/>
    </source>
</evidence>
<dbReference type="GO" id="GO:0003677">
    <property type="term" value="F:DNA binding"/>
    <property type="evidence" value="ECO:0007669"/>
    <property type="project" value="UniProtKB-KW"/>
</dbReference>
<evidence type="ECO:0000256" key="4">
    <source>
        <dbReference type="ARBA" id="ARBA00023163"/>
    </source>
</evidence>
<evidence type="ECO:0000256" key="3">
    <source>
        <dbReference type="ARBA" id="ARBA00023125"/>
    </source>
</evidence>
<dbReference type="Gene3D" id="1.10.4040.10">
    <property type="entry name" value="Penicillinase repressor domain"/>
    <property type="match status" value="1"/>
</dbReference>
<reference evidence="5" key="1">
    <citation type="submission" date="2020-08" db="EMBL/GenBank/DDBJ databases">
        <title>Genome public.</title>
        <authorList>
            <person name="Liu C."/>
            <person name="Sun Q."/>
        </authorList>
    </citation>
    <scope>NUCLEOTIDE SEQUENCE</scope>
    <source>
        <strain evidence="5">NSJ-68</strain>
    </source>
</reference>
<dbReference type="AlphaFoldDB" id="A0A923LD36"/>
<keyword evidence="4" id="KW-0804">Transcription</keyword>
<dbReference type="EMBL" id="JACOOR010000004">
    <property type="protein sequence ID" value="MBC5659945.1"/>
    <property type="molecule type" value="Genomic_DNA"/>
</dbReference>
<dbReference type="Gene3D" id="1.10.10.10">
    <property type="entry name" value="Winged helix-like DNA-binding domain superfamily/Winged helix DNA-binding domain"/>
    <property type="match status" value="1"/>
</dbReference>